<evidence type="ECO:0000313" key="1">
    <source>
        <dbReference type="EMBL" id="AXY25370.1"/>
    </source>
</evidence>
<evidence type="ECO:0000313" key="2">
    <source>
        <dbReference type="Proteomes" id="UP000263232"/>
    </source>
</evidence>
<gene>
    <name evidence="1" type="ORF">CL176_04785</name>
</gene>
<dbReference type="SUPFAM" id="SSF55486">
    <property type="entry name" value="Metalloproteases ('zincins'), catalytic domain"/>
    <property type="match status" value="1"/>
</dbReference>
<dbReference type="RefSeq" id="WP_118990282.1">
    <property type="nucleotide sequence ID" value="NZ_CP023434.1"/>
</dbReference>
<dbReference type="EMBL" id="CP023434">
    <property type="protein sequence ID" value="AXY25370.1"/>
    <property type="molecule type" value="Genomic_DNA"/>
</dbReference>
<name>A0A347WJW3_9LACT</name>
<dbReference type="Proteomes" id="UP000263232">
    <property type="component" value="Chromosome"/>
</dbReference>
<sequence length="65" mass="7589">MTSAYNPRSRSEIEAYTDILSLSQIVETLVGQPVDRIIVEYPSYFEHLNSFLTEEDSPYFKAWQL</sequence>
<accession>A0A347WJW3</accession>
<protein>
    <submittedName>
        <fullName evidence="1">Uncharacterized protein</fullName>
    </submittedName>
</protein>
<keyword evidence="2" id="KW-1185">Reference proteome</keyword>
<proteinExistence type="predicted"/>
<dbReference type="InterPro" id="IPR042089">
    <property type="entry name" value="Peptidase_M13_dom_2"/>
</dbReference>
<dbReference type="AlphaFoldDB" id="A0A347WJW3"/>
<reference evidence="1 2" key="1">
    <citation type="submission" date="2017-09" db="EMBL/GenBank/DDBJ databases">
        <title>Complete genome sequence of Oxytococcus suis strain ZY16052.</title>
        <authorList>
            <person name="Li F."/>
        </authorList>
    </citation>
    <scope>NUCLEOTIDE SEQUENCE [LARGE SCALE GENOMIC DNA]</scope>
    <source>
        <strain evidence="1 2">ZY16052</strain>
    </source>
</reference>
<dbReference type="KEGG" id="abae:CL176_04785"/>
<organism evidence="1 2">
    <name type="scientific">Suicoccus acidiformans</name>
    <dbReference type="NCBI Taxonomy" id="2036206"/>
    <lineage>
        <taxon>Bacteria</taxon>
        <taxon>Bacillati</taxon>
        <taxon>Bacillota</taxon>
        <taxon>Bacilli</taxon>
        <taxon>Lactobacillales</taxon>
        <taxon>Aerococcaceae</taxon>
        <taxon>Suicoccus</taxon>
    </lineage>
</organism>
<dbReference type="Gene3D" id="1.10.1380.10">
    <property type="entry name" value="Neutral endopeptidase , domain2"/>
    <property type="match status" value="1"/>
</dbReference>